<feature type="transmembrane region" description="Helical" evidence="1">
    <location>
        <begin position="125"/>
        <end position="145"/>
    </location>
</feature>
<evidence type="ECO:0000313" key="2">
    <source>
        <dbReference type="EMBL" id="WAC02160.1"/>
    </source>
</evidence>
<reference evidence="2" key="1">
    <citation type="submission" date="2022-11" db="EMBL/GenBank/DDBJ databases">
        <title>Lacinutrix neustonica HL-RS19T sp. nov., isolated from the surface microlayer sample of brackish Lake Shihwa.</title>
        <authorList>
            <person name="Choi J.Y."/>
            <person name="Hwang C.Y."/>
        </authorList>
    </citation>
    <scope>NUCLEOTIDE SEQUENCE</scope>
    <source>
        <strain evidence="2">HL-RS19</strain>
    </source>
</reference>
<keyword evidence="1" id="KW-1133">Transmembrane helix</keyword>
<name>A0A9E8MXM8_9FLAO</name>
<dbReference type="AlphaFoldDB" id="A0A9E8MXM8"/>
<protein>
    <submittedName>
        <fullName evidence="2">Uncharacterized protein</fullName>
    </submittedName>
</protein>
<proteinExistence type="predicted"/>
<keyword evidence="1" id="KW-0472">Membrane</keyword>
<keyword evidence="3" id="KW-1185">Reference proteome</keyword>
<organism evidence="2 3">
    <name type="scientific">Lacinutrix neustonica</name>
    <dbReference type="NCBI Taxonomy" id="2980107"/>
    <lineage>
        <taxon>Bacteria</taxon>
        <taxon>Pseudomonadati</taxon>
        <taxon>Bacteroidota</taxon>
        <taxon>Flavobacteriia</taxon>
        <taxon>Flavobacteriales</taxon>
        <taxon>Flavobacteriaceae</taxon>
        <taxon>Lacinutrix</taxon>
    </lineage>
</organism>
<evidence type="ECO:0000256" key="1">
    <source>
        <dbReference type="SAM" id="Phobius"/>
    </source>
</evidence>
<dbReference type="RefSeq" id="WP_267676755.1">
    <property type="nucleotide sequence ID" value="NZ_CP113088.1"/>
</dbReference>
<dbReference type="KEGG" id="lnu:N7U66_20695"/>
<gene>
    <name evidence="2" type="ORF">N7U66_20695</name>
</gene>
<feature type="transmembrane region" description="Helical" evidence="1">
    <location>
        <begin position="70"/>
        <end position="87"/>
    </location>
</feature>
<feature type="transmembrane region" description="Helical" evidence="1">
    <location>
        <begin position="93"/>
        <end position="113"/>
    </location>
</feature>
<dbReference type="Proteomes" id="UP001164705">
    <property type="component" value="Chromosome"/>
</dbReference>
<feature type="transmembrane region" description="Helical" evidence="1">
    <location>
        <begin position="7"/>
        <end position="25"/>
    </location>
</feature>
<evidence type="ECO:0000313" key="3">
    <source>
        <dbReference type="Proteomes" id="UP001164705"/>
    </source>
</evidence>
<feature type="transmembrane region" description="Helical" evidence="1">
    <location>
        <begin position="165"/>
        <end position="182"/>
    </location>
</feature>
<dbReference type="EMBL" id="CP113088">
    <property type="protein sequence ID" value="WAC02160.1"/>
    <property type="molecule type" value="Genomic_DNA"/>
</dbReference>
<accession>A0A9E8MXM8</accession>
<feature type="transmembrane region" description="Helical" evidence="1">
    <location>
        <begin position="37"/>
        <end position="58"/>
    </location>
</feature>
<sequence length="191" mass="22172">MQKTKKYIKILIFVISILGFLDLIINPKPFHFLGTKLNFATSLLSIIGLLILTLKEILNDRFQISEKILSGIKIGILILFLIYLNVFLKWFTFVGYVDYIVVTYLTLPIIFILRDIIPDTIKSKNLTLIGFLLLLPTLIYFGLFYEAYEDYSSDGMPIMFVHQRIRNWICYIGIALILTSIIRKKTNHNTV</sequence>
<keyword evidence="1" id="KW-0812">Transmembrane</keyword>